<evidence type="ECO:0008006" key="4">
    <source>
        <dbReference type="Google" id="ProtNLM"/>
    </source>
</evidence>
<evidence type="ECO:0000313" key="3">
    <source>
        <dbReference type="Proteomes" id="UP000317422"/>
    </source>
</evidence>
<reference evidence="2 3" key="1">
    <citation type="submission" date="2019-06" db="EMBL/GenBank/DDBJ databases">
        <title>Sequencing the genomes of 1000 actinobacteria strains.</title>
        <authorList>
            <person name="Klenk H.-P."/>
        </authorList>
    </citation>
    <scope>NUCLEOTIDE SEQUENCE [LARGE SCALE GENOMIC DNA]</scope>
    <source>
        <strain evidence="2 3">DSM 45015</strain>
    </source>
</reference>
<comment type="caution">
    <text evidence="2">The sequence shown here is derived from an EMBL/GenBank/DDBJ whole genome shotgun (WGS) entry which is preliminary data.</text>
</comment>
<evidence type="ECO:0000256" key="1">
    <source>
        <dbReference type="SAM" id="MobiDB-lite"/>
    </source>
</evidence>
<dbReference type="EMBL" id="VFQC01000001">
    <property type="protein sequence ID" value="TQN32070.1"/>
    <property type="molecule type" value="Genomic_DNA"/>
</dbReference>
<evidence type="ECO:0000313" key="2">
    <source>
        <dbReference type="EMBL" id="TQN32070.1"/>
    </source>
</evidence>
<sequence>MRLENSTPWLAGGIASIGAILAVFVAPAIADSTEAQAPATESSSAGYVVEDFDYPQAAKIEEERGITLKRGDGHIVLADCGSQEDLLEVWARDNKQSKYCFRVTGDSGWLTLELPAVYGVANADYDTSLDMTVDGQHKQFDVAPNEQKGVGESADPDDREHLLVKITSTK</sequence>
<dbReference type="AlphaFoldDB" id="A0A543NJX0"/>
<gene>
    <name evidence="2" type="ORF">FHX37_1996</name>
</gene>
<keyword evidence="3" id="KW-1185">Reference proteome</keyword>
<name>A0A543NJX0_9ACTN</name>
<accession>A0A543NJX0</accession>
<dbReference type="Proteomes" id="UP000317422">
    <property type="component" value="Unassembled WGS sequence"/>
</dbReference>
<proteinExistence type="predicted"/>
<feature type="region of interest" description="Disordered" evidence="1">
    <location>
        <begin position="145"/>
        <end position="170"/>
    </location>
</feature>
<organism evidence="2 3">
    <name type="scientific">Haloactinospora alba</name>
    <dbReference type="NCBI Taxonomy" id="405555"/>
    <lineage>
        <taxon>Bacteria</taxon>
        <taxon>Bacillati</taxon>
        <taxon>Actinomycetota</taxon>
        <taxon>Actinomycetes</taxon>
        <taxon>Streptosporangiales</taxon>
        <taxon>Nocardiopsidaceae</taxon>
        <taxon>Haloactinospora</taxon>
    </lineage>
</organism>
<protein>
    <recommendedName>
        <fullName evidence="4">Secreted protein</fullName>
    </recommendedName>
</protein>